<dbReference type="STRING" id="1265309.K529_008745"/>
<dbReference type="Proteomes" id="UP000013243">
    <property type="component" value="Chromosome"/>
</dbReference>
<dbReference type="PANTHER" id="PTHR22911:SF6">
    <property type="entry name" value="SOLUTE CARRIER FAMILY 35 MEMBER G1"/>
    <property type="match status" value="1"/>
</dbReference>
<dbReference type="EMBL" id="CP015230">
    <property type="protein sequence ID" value="ANP40850.1"/>
    <property type="molecule type" value="Genomic_DNA"/>
</dbReference>
<comment type="similarity">
    <text evidence="2">Belongs to the drug/metabolite transporter (DMT) superfamily. 10 TMS drug/metabolite exporter (DME) (TC 2.A.7.3) family.</text>
</comment>
<reference evidence="8 9" key="1">
    <citation type="journal article" date="2016" name="ISME J.">
        <title>Global occurrence and heterogeneity of the Roseobacter-clade species Ruegeria mobilis.</title>
        <authorList>
            <person name="Sonnenschein E."/>
            <person name="Gram L."/>
        </authorList>
    </citation>
    <scope>NUCLEOTIDE SEQUENCE [LARGE SCALE GENOMIC DNA]</scope>
    <source>
        <strain evidence="8 9">F1926</strain>
    </source>
</reference>
<evidence type="ECO:0000256" key="2">
    <source>
        <dbReference type="ARBA" id="ARBA00009853"/>
    </source>
</evidence>
<evidence type="ECO:0000256" key="4">
    <source>
        <dbReference type="ARBA" id="ARBA00022989"/>
    </source>
</evidence>
<accession>A0A1B1A2N5</accession>
<evidence type="ECO:0000256" key="1">
    <source>
        <dbReference type="ARBA" id="ARBA00004141"/>
    </source>
</evidence>
<feature type="transmembrane region" description="Helical" evidence="6">
    <location>
        <begin position="262"/>
        <end position="280"/>
    </location>
</feature>
<dbReference type="GO" id="GO:0016020">
    <property type="term" value="C:membrane"/>
    <property type="evidence" value="ECO:0007669"/>
    <property type="project" value="UniProtKB-SubCell"/>
</dbReference>
<keyword evidence="5 6" id="KW-0472">Membrane</keyword>
<dbReference type="GeneID" id="28249915"/>
<feature type="transmembrane region" description="Helical" evidence="6">
    <location>
        <begin position="176"/>
        <end position="196"/>
    </location>
</feature>
<keyword evidence="3 6" id="KW-0812">Transmembrane</keyword>
<evidence type="ECO:0000256" key="3">
    <source>
        <dbReference type="ARBA" id="ARBA00022692"/>
    </source>
</evidence>
<dbReference type="Pfam" id="PF00892">
    <property type="entry name" value="EamA"/>
    <property type="match status" value="2"/>
</dbReference>
<feature type="domain" description="EamA" evidence="7">
    <location>
        <begin position="148"/>
        <end position="273"/>
    </location>
</feature>
<dbReference type="InterPro" id="IPR000620">
    <property type="entry name" value="EamA_dom"/>
</dbReference>
<evidence type="ECO:0000259" key="7">
    <source>
        <dbReference type="Pfam" id="PF00892"/>
    </source>
</evidence>
<comment type="subcellular location">
    <subcellularLocation>
        <location evidence="1">Membrane</location>
        <topology evidence="1">Multi-pass membrane protein</topology>
    </subcellularLocation>
</comment>
<dbReference type="Gene3D" id="1.10.3730.20">
    <property type="match status" value="1"/>
</dbReference>
<evidence type="ECO:0000313" key="8">
    <source>
        <dbReference type="EMBL" id="ANP40850.1"/>
    </source>
</evidence>
<evidence type="ECO:0000313" key="9">
    <source>
        <dbReference type="Proteomes" id="UP000013243"/>
    </source>
</evidence>
<feature type="domain" description="EamA" evidence="7">
    <location>
        <begin position="5"/>
        <end position="137"/>
    </location>
</feature>
<proteinExistence type="inferred from homology"/>
<gene>
    <name evidence="8" type="ORF">K529_008745</name>
</gene>
<feature type="transmembrane region" description="Helical" evidence="6">
    <location>
        <begin position="96"/>
        <end position="115"/>
    </location>
</feature>
<organism evidence="8 9">
    <name type="scientific">Tritonibacter mobilis F1926</name>
    <dbReference type="NCBI Taxonomy" id="1265309"/>
    <lineage>
        <taxon>Bacteria</taxon>
        <taxon>Pseudomonadati</taxon>
        <taxon>Pseudomonadota</taxon>
        <taxon>Alphaproteobacteria</taxon>
        <taxon>Rhodobacterales</taxon>
        <taxon>Paracoccaceae</taxon>
        <taxon>Tritonibacter</taxon>
    </lineage>
</organism>
<dbReference type="RefSeq" id="WP_040643441.1">
    <property type="nucleotide sequence ID" value="NZ_CP015230.1"/>
</dbReference>
<dbReference type="PANTHER" id="PTHR22911">
    <property type="entry name" value="ACYL-MALONYL CONDENSING ENZYME-RELATED"/>
    <property type="match status" value="1"/>
</dbReference>
<keyword evidence="4 6" id="KW-1133">Transmembrane helix</keyword>
<feature type="transmembrane region" description="Helical" evidence="6">
    <location>
        <begin position="30"/>
        <end position="52"/>
    </location>
</feature>
<dbReference type="InterPro" id="IPR037185">
    <property type="entry name" value="EmrE-like"/>
</dbReference>
<dbReference type="OrthoDB" id="7165334at2"/>
<protein>
    <recommendedName>
        <fullName evidence="7">EamA domain-containing protein</fullName>
    </recommendedName>
</protein>
<feature type="transmembrane region" description="Helical" evidence="6">
    <location>
        <begin position="7"/>
        <end position="24"/>
    </location>
</feature>
<evidence type="ECO:0000256" key="5">
    <source>
        <dbReference type="ARBA" id="ARBA00023136"/>
    </source>
</evidence>
<sequence>MDNVKGIVLLLIAMVGFTIEDLFIKQLSGSLAVGQILLFIGLGAGVVFFVALRLQKQSLWSRDAWQPMPVLRALAEGGAAMSFATALALVDISVVAAVFQATPLAITMGAALFLGEQVGWRRWSAIFVGFIGVLIIIRPGLAGFEPNALLVLISVLCVAARDLMTRRMPASIPSSVVSVQAYLAVVVAGGAMLLLTPQTMVAPTSFEWGMLAGGTIFGVVAYYGIVTATRIADAAVITPFRYSRLVFSMIGGAIVFSERPDAMTLLGSALIIATGLYTFVRERRLARRAARMAVQPA</sequence>
<feature type="transmembrane region" description="Helical" evidence="6">
    <location>
        <begin position="208"/>
        <end position="228"/>
    </location>
</feature>
<feature type="transmembrane region" description="Helical" evidence="6">
    <location>
        <begin position="240"/>
        <end position="256"/>
    </location>
</feature>
<name>A0A1B1A2N5_9RHOB</name>
<dbReference type="KEGG" id="rmb:K529_008745"/>
<dbReference type="AlphaFoldDB" id="A0A1B1A2N5"/>
<dbReference type="SUPFAM" id="SSF103481">
    <property type="entry name" value="Multidrug resistance efflux transporter EmrE"/>
    <property type="match status" value="2"/>
</dbReference>
<evidence type="ECO:0000256" key="6">
    <source>
        <dbReference type="SAM" id="Phobius"/>
    </source>
</evidence>